<name>A0ABT2PJV6_9BURK</name>
<dbReference type="RefSeq" id="WP_261499547.1">
    <property type="nucleotide sequence ID" value="NZ_JAODYH010000003.1"/>
</dbReference>
<evidence type="ECO:0000256" key="1">
    <source>
        <dbReference type="ARBA" id="ARBA00023098"/>
    </source>
</evidence>
<dbReference type="InterPro" id="IPR052580">
    <property type="entry name" value="Lipid_Hydrolase"/>
</dbReference>
<evidence type="ECO:0000313" key="5">
    <source>
        <dbReference type="Proteomes" id="UP001525968"/>
    </source>
</evidence>
<gene>
    <name evidence="4" type="ORF">N0K08_07715</name>
</gene>
<feature type="active site" description="Nucleophile" evidence="2">
    <location>
        <position position="197"/>
    </location>
</feature>
<feature type="short sequence motif" description="GXSXG" evidence="2">
    <location>
        <begin position="195"/>
        <end position="199"/>
    </location>
</feature>
<feature type="short sequence motif" description="DGA/G" evidence="2">
    <location>
        <begin position="384"/>
        <end position="386"/>
    </location>
</feature>
<dbReference type="Pfam" id="PF01734">
    <property type="entry name" value="Patatin"/>
    <property type="match status" value="1"/>
</dbReference>
<dbReference type="Proteomes" id="UP001525968">
    <property type="component" value="Unassembled WGS sequence"/>
</dbReference>
<dbReference type="InterPro" id="IPR002641">
    <property type="entry name" value="PNPLA_dom"/>
</dbReference>
<evidence type="ECO:0000256" key="2">
    <source>
        <dbReference type="PROSITE-ProRule" id="PRU01161"/>
    </source>
</evidence>
<evidence type="ECO:0000259" key="3">
    <source>
        <dbReference type="PROSITE" id="PS51635"/>
    </source>
</evidence>
<accession>A0ABT2PJV6</accession>
<feature type="active site" description="Proton acceptor" evidence="2">
    <location>
        <position position="384"/>
    </location>
</feature>
<dbReference type="SUPFAM" id="SSF52151">
    <property type="entry name" value="FabD/lysophospholipase-like"/>
    <property type="match status" value="1"/>
</dbReference>
<dbReference type="PANTHER" id="PTHR46394:SF1">
    <property type="entry name" value="PNPLA DOMAIN-CONTAINING PROTEIN"/>
    <property type="match status" value="1"/>
</dbReference>
<dbReference type="Gene3D" id="3.40.1090.10">
    <property type="entry name" value="Cytosolic phospholipase A2 catalytic domain"/>
    <property type="match status" value="1"/>
</dbReference>
<keyword evidence="1 2" id="KW-0443">Lipid metabolism</keyword>
<reference evidence="4 5" key="1">
    <citation type="submission" date="2022-09" db="EMBL/GenBank/DDBJ databases">
        <title>Draft genome of isolate Be4.</title>
        <authorList>
            <person name="Sanchez-Castro I."/>
            <person name="Martinez-Rodriguez P."/>
            <person name="Descostes M."/>
            <person name="Merroun M."/>
        </authorList>
    </citation>
    <scope>NUCLEOTIDE SEQUENCE [LARGE SCALE GENOMIC DNA]</scope>
    <source>
        <strain evidence="4 5">Be4</strain>
    </source>
</reference>
<proteinExistence type="predicted"/>
<organism evidence="4 5">
    <name type="scientific">Acidovorax bellezanensis</name>
    <dbReference type="NCBI Taxonomy" id="2976702"/>
    <lineage>
        <taxon>Bacteria</taxon>
        <taxon>Pseudomonadati</taxon>
        <taxon>Pseudomonadota</taxon>
        <taxon>Betaproteobacteria</taxon>
        <taxon>Burkholderiales</taxon>
        <taxon>Comamonadaceae</taxon>
        <taxon>Acidovorax</taxon>
    </lineage>
</organism>
<feature type="domain" description="PNPLA" evidence="3">
    <location>
        <begin position="162"/>
        <end position="397"/>
    </location>
</feature>
<evidence type="ECO:0000313" key="4">
    <source>
        <dbReference type="EMBL" id="MCT9810515.1"/>
    </source>
</evidence>
<keyword evidence="2" id="KW-0442">Lipid degradation</keyword>
<dbReference type="PANTHER" id="PTHR46394">
    <property type="entry name" value="ANNEXIN"/>
    <property type="match status" value="1"/>
</dbReference>
<dbReference type="PROSITE" id="PS51635">
    <property type="entry name" value="PNPLA"/>
    <property type="match status" value="1"/>
</dbReference>
<protein>
    <submittedName>
        <fullName evidence="4">Patatin-like phospholipase family protein</fullName>
    </submittedName>
</protein>
<keyword evidence="2" id="KW-0378">Hydrolase</keyword>
<dbReference type="InterPro" id="IPR016035">
    <property type="entry name" value="Acyl_Trfase/lysoPLipase"/>
</dbReference>
<comment type="caution">
    <text evidence="4">The sequence shown here is derived from an EMBL/GenBank/DDBJ whole genome shotgun (WGS) entry which is preliminary data.</text>
</comment>
<sequence>MNAAAITNGWTQAALRLPQGAAVRGDPQPSLQASSAPRRLSPVQLTNQQQALEASLVAAMAQAGQQVAPPLRQQFAARAAAMVSDVVADSMYPVHAAMDRSARQTVSWEQFQAAAAQARAVVARHQEVALAIQTIFDPVPHVQTLGSGKILMLRAAPAIENLVLAGGGARGVANAPALRALENLGLLSELKQVVGTSVGAMTAILLACGISATAFQQKLNGTDLLSLLTTPQDFARNYPGVQLGFLGFDAGAVLQTLDRMVAQSAASYLEGHWAQITQQPQWARFTPQQQQRLDLLRRPDFSAPRTDQMLTFGDLHLLRQLAPEHFKELVVTGWNQSEKRLAYFSHATSPDLALALAGRISMGIPRLFADVKIRLGGQEQRWTDGGVGSNVPSEAVFQGLSGQALEDARVRTLVMVFEEDGKAYAAMHGPPHQRTQSVHPVVTWLSGNPNFPDVQNADQRKVHAAGLHVMPVFHGDLGIGSFHAGADRVARAKADALRQALAFIEQNRNNYRHDLVDDVQAAAALLSPAEQDQFLARHSGDTTPLHASLGAAILEQRARLEPSTAAAQQAAAQAWASREPQHAVV</sequence>
<dbReference type="EMBL" id="JAODYH010000003">
    <property type="protein sequence ID" value="MCT9810515.1"/>
    <property type="molecule type" value="Genomic_DNA"/>
</dbReference>
<feature type="short sequence motif" description="GXGXXG" evidence="2">
    <location>
        <begin position="166"/>
        <end position="171"/>
    </location>
</feature>
<keyword evidence="5" id="KW-1185">Reference proteome</keyword>